<proteinExistence type="predicted"/>
<reference evidence="2" key="1">
    <citation type="submission" date="2023-03" db="EMBL/GenBank/DDBJ databases">
        <title>Massive genome expansion in bonnet fungi (Mycena s.s.) driven by repeated elements and novel gene families across ecological guilds.</title>
        <authorList>
            <consortium name="Lawrence Berkeley National Laboratory"/>
            <person name="Harder C.B."/>
            <person name="Miyauchi S."/>
            <person name="Viragh M."/>
            <person name="Kuo A."/>
            <person name="Thoen E."/>
            <person name="Andreopoulos B."/>
            <person name="Lu D."/>
            <person name="Skrede I."/>
            <person name="Drula E."/>
            <person name="Henrissat B."/>
            <person name="Morin E."/>
            <person name="Kohler A."/>
            <person name="Barry K."/>
            <person name="LaButti K."/>
            <person name="Morin E."/>
            <person name="Salamov A."/>
            <person name="Lipzen A."/>
            <person name="Mereny Z."/>
            <person name="Hegedus B."/>
            <person name="Baldrian P."/>
            <person name="Stursova M."/>
            <person name="Weitz H."/>
            <person name="Taylor A."/>
            <person name="Grigoriev I.V."/>
            <person name="Nagy L.G."/>
            <person name="Martin F."/>
            <person name="Kauserud H."/>
        </authorList>
    </citation>
    <scope>NUCLEOTIDE SEQUENCE</scope>
    <source>
        <strain evidence="2">CBHHK067</strain>
    </source>
</reference>
<dbReference type="EMBL" id="JARKIE010000241">
    <property type="protein sequence ID" value="KAJ7662400.1"/>
    <property type="molecule type" value="Genomic_DNA"/>
</dbReference>
<protein>
    <submittedName>
        <fullName evidence="2">Uncharacterized protein</fullName>
    </submittedName>
</protein>
<gene>
    <name evidence="2" type="ORF">B0H17DRAFT_1211944</name>
</gene>
<keyword evidence="3" id="KW-1185">Reference proteome</keyword>
<feature type="compositionally biased region" description="Basic and acidic residues" evidence="1">
    <location>
        <begin position="23"/>
        <end position="41"/>
    </location>
</feature>
<name>A0AAD7G6T9_MYCRO</name>
<organism evidence="2 3">
    <name type="scientific">Mycena rosella</name>
    <name type="common">Pink bonnet</name>
    <name type="synonym">Agaricus rosellus</name>
    <dbReference type="NCBI Taxonomy" id="1033263"/>
    <lineage>
        <taxon>Eukaryota</taxon>
        <taxon>Fungi</taxon>
        <taxon>Dikarya</taxon>
        <taxon>Basidiomycota</taxon>
        <taxon>Agaricomycotina</taxon>
        <taxon>Agaricomycetes</taxon>
        <taxon>Agaricomycetidae</taxon>
        <taxon>Agaricales</taxon>
        <taxon>Marasmiineae</taxon>
        <taxon>Mycenaceae</taxon>
        <taxon>Mycena</taxon>
    </lineage>
</organism>
<sequence length="253" mass="26990">MSMSSSGGGRRRSMGCLLGLGKPSEKEAREREHPCIHEAERSTPSAAKLLILHESGSPSEYADNDNSFTSLPSSSPSVYGGTACPRMRYEYHFSASTLPSSFLRSSSSHGTGANNMLQLIERLVCPLMGSTSDLLLAGTTCHVKQLVLSASTLSRTAMRLAQAASRVETAGGTKTSLLDKELPGWGPDTRGKGRRMTSRPSLLLPLGALLEITTISSRRYMGMDLGIPRGSTPPIPMPPPQTIKMSVAAEKIV</sequence>
<evidence type="ECO:0000313" key="3">
    <source>
        <dbReference type="Proteomes" id="UP001221757"/>
    </source>
</evidence>
<accession>A0AAD7G6T9</accession>
<evidence type="ECO:0000256" key="1">
    <source>
        <dbReference type="SAM" id="MobiDB-lite"/>
    </source>
</evidence>
<evidence type="ECO:0000313" key="2">
    <source>
        <dbReference type="EMBL" id="KAJ7662400.1"/>
    </source>
</evidence>
<comment type="caution">
    <text evidence="2">The sequence shown here is derived from an EMBL/GenBank/DDBJ whole genome shotgun (WGS) entry which is preliminary data.</text>
</comment>
<dbReference type="AlphaFoldDB" id="A0AAD7G6T9"/>
<dbReference type="Proteomes" id="UP001221757">
    <property type="component" value="Unassembled WGS sequence"/>
</dbReference>
<feature type="region of interest" description="Disordered" evidence="1">
    <location>
        <begin position="1"/>
        <end position="42"/>
    </location>
</feature>